<dbReference type="CDD" id="cd21159">
    <property type="entry name" value="XendoU"/>
    <property type="match status" value="1"/>
</dbReference>
<dbReference type="PANTHER" id="PTHR12439">
    <property type="entry name" value="PLACENTAL PROTEIN 11-RELATED"/>
    <property type="match status" value="1"/>
</dbReference>
<evidence type="ECO:0000313" key="12">
    <source>
        <dbReference type="EMBL" id="KAA8491805.1"/>
    </source>
</evidence>
<evidence type="ECO:0000256" key="10">
    <source>
        <dbReference type="ARBA" id="ARBA00023239"/>
    </source>
</evidence>
<dbReference type="GO" id="GO:0046872">
    <property type="term" value="F:metal ion binding"/>
    <property type="evidence" value="ECO:0007669"/>
    <property type="project" value="UniProtKB-KW"/>
</dbReference>
<keyword evidence="7" id="KW-0378">Hydrolase</keyword>
<accession>A0A5J4YKZ8</accession>
<keyword evidence="9" id="KW-0464">Manganese</keyword>
<sequence>MLHCIGMVHFMQSTRALGGKRRSVGRHKGGGAVCGEAGAVAMASELRVALQKRHAFIKSMQMQNKVPTEEQLSSFLAAVVSEASAISADHPDLAEQVDVAAALPQDLAFDLCDDALEDLISKARAAEIADAMENVKPTDEELGSVSLAVAKLWELDVNRLAPGLDYVLDLQTGKKFYDQDVDTAEHPLFKYFSSAVFRTRPTYSLFYHLLDNYESATGVEENATDEEKKETWTFINTICTTPVMKYVFQYLSATDLIGEEEGKNDMEAFKRWLYRTWFYFYRRDGANDSSAFEHAFLGELRDDKVIGMHNWMQIMVEEKRGNLNYTGYIKPRRRGTELPDEDEHVLGIQFEWKGCLKPMSSMFVGVSPEFEIALYTLVFLAQDENIDDGKVRAIIEEGSTEIMVVVHKNGRHKPRIGSAFPELVE</sequence>
<dbReference type="InterPro" id="IPR018998">
    <property type="entry name" value="EndoU_C"/>
</dbReference>
<evidence type="ECO:0000313" key="13">
    <source>
        <dbReference type="Proteomes" id="UP000324585"/>
    </source>
</evidence>
<dbReference type="EMBL" id="VRMN01000011">
    <property type="protein sequence ID" value="KAA8491805.1"/>
    <property type="molecule type" value="Genomic_DNA"/>
</dbReference>
<keyword evidence="8" id="KW-0694">RNA-binding</keyword>
<evidence type="ECO:0000259" key="11">
    <source>
        <dbReference type="PROSITE" id="PS51959"/>
    </source>
</evidence>
<evidence type="ECO:0000256" key="4">
    <source>
        <dbReference type="ARBA" id="ARBA00022722"/>
    </source>
</evidence>
<protein>
    <submittedName>
        <fullName evidence="12">Poly(U)-specific endoribonuclease-C</fullName>
    </submittedName>
</protein>
<evidence type="ECO:0000256" key="5">
    <source>
        <dbReference type="ARBA" id="ARBA00022723"/>
    </source>
</evidence>
<dbReference type="GO" id="GO:0004521">
    <property type="term" value="F:RNA endonuclease activity"/>
    <property type="evidence" value="ECO:0007669"/>
    <property type="project" value="InterPro"/>
</dbReference>
<comment type="subunit">
    <text evidence="3">Monomer.</text>
</comment>
<keyword evidence="6" id="KW-0255">Endonuclease</keyword>
<evidence type="ECO:0000256" key="8">
    <source>
        <dbReference type="ARBA" id="ARBA00022884"/>
    </source>
</evidence>
<evidence type="ECO:0000256" key="3">
    <source>
        <dbReference type="ARBA" id="ARBA00011245"/>
    </source>
</evidence>
<proteinExistence type="inferred from homology"/>
<keyword evidence="13" id="KW-1185">Reference proteome</keyword>
<evidence type="ECO:0000256" key="1">
    <source>
        <dbReference type="ARBA" id="ARBA00001936"/>
    </source>
</evidence>
<evidence type="ECO:0000256" key="2">
    <source>
        <dbReference type="ARBA" id="ARBA00010168"/>
    </source>
</evidence>
<organism evidence="12 13">
    <name type="scientific">Porphyridium purpureum</name>
    <name type="common">Red alga</name>
    <name type="synonym">Porphyridium cruentum</name>
    <dbReference type="NCBI Taxonomy" id="35688"/>
    <lineage>
        <taxon>Eukaryota</taxon>
        <taxon>Rhodophyta</taxon>
        <taxon>Bangiophyceae</taxon>
        <taxon>Porphyridiales</taxon>
        <taxon>Porphyridiaceae</taxon>
        <taxon>Porphyridium</taxon>
    </lineage>
</organism>
<keyword evidence="5" id="KW-0479">Metal-binding</keyword>
<dbReference type="SUPFAM" id="SSF142877">
    <property type="entry name" value="EndoU-like"/>
    <property type="match status" value="1"/>
</dbReference>
<comment type="similarity">
    <text evidence="2">Belongs to the ENDOU family.</text>
</comment>
<dbReference type="OMA" id="WTFINTI"/>
<dbReference type="GO" id="GO:0016787">
    <property type="term" value="F:hydrolase activity"/>
    <property type="evidence" value="ECO:0007669"/>
    <property type="project" value="UniProtKB-KW"/>
</dbReference>
<keyword evidence="10" id="KW-0456">Lyase</keyword>
<dbReference type="GO" id="GO:0003723">
    <property type="term" value="F:RNA binding"/>
    <property type="evidence" value="ECO:0007669"/>
    <property type="project" value="UniProtKB-KW"/>
</dbReference>
<gene>
    <name evidence="12" type="ORF">FVE85_8287</name>
</gene>
<evidence type="ECO:0000256" key="7">
    <source>
        <dbReference type="ARBA" id="ARBA00022801"/>
    </source>
</evidence>
<comment type="cofactor">
    <cofactor evidence="1">
        <name>Mn(2+)</name>
        <dbReference type="ChEBI" id="CHEBI:29035"/>
    </cofactor>
</comment>
<dbReference type="PANTHER" id="PTHR12439:SF11">
    <property type="entry name" value="URIDYLATE-SPECIFIC ENDORIBONUCLEASE"/>
    <property type="match status" value="1"/>
</dbReference>
<comment type="caution">
    <text evidence="12">The sequence shown here is derived from an EMBL/GenBank/DDBJ whole genome shotgun (WGS) entry which is preliminary data.</text>
</comment>
<dbReference type="Proteomes" id="UP000324585">
    <property type="component" value="Unassembled WGS sequence"/>
</dbReference>
<dbReference type="Pfam" id="PF09412">
    <property type="entry name" value="XendoU"/>
    <property type="match status" value="1"/>
</dbReference>
<evidence type="ECO:0000256" key="6">
    <source>
        <dbReference type="ARBA" id="ARBA00022759"/>
    </source>
</evidence>
<feature type="domain" description="EndoU" evidence="11">
    <location>
        <begin position="141"/>
        <end position="425"/>
    </location>
</feature>
<reference evidence="13" key="1">
    <citation type="journal article" date="2019" name="Nat. Commun.">
        <title>Expansion of phycobilisome linker gene families in mesophilic red algae.</title>
        <authorList>
            <person name="Lee J."/>
            <person name="Kim D."/>
            <person name="Bhattacharya D."/>
            <person name="Yoon H.S."/>
        </authorList>
    </citation>
    <scope>NUCLEOTIDE SEQUENCE [LARGE SCALE GENOMIC DNA]</scope>
    <source>
        <strain evidence="13">CCMP 1328</strain>
    </source>
</reference>
<dbReference type="InterPro" id="IPR039787">
    <property type="entry name" value="ENDOU"/>
</dbReference>
<dbReference type="PROSITE" id="PS51959">
    <property type="entry name" value="ENDOU"/>
    <property type="match status" value="1"/>
</dbReference>
<dbReference type="InterPro" id="IPR037227">
    <property type="entry name" value="EndoU-like"/>
</dbReference>
<name>A0A5J4YKZ8_PORPP</name>
<evidence type="ECO:0000256" key="9">
    <source>
        <dbReference type="ARBA" id="ARBA00023211"/>
    </source>
</evidence>
<dbReference type="OrthoDB" id="5625at2759"/>
<keyword evidence="4" id="KW-0540">Nuclease</keyword>
<dbReference type="GO" id="GO:0016829">
    <property type="term" value="F:lyase activity"/>
    <property type="evidence" value="ECO:0007669"/>
    <property type="project" value="UniProtKB-KW"/>
</dbReference>
<dbReference type="AlphaFoldDB" id="A0A5J4YKZ8"/>